<dbReference type="OrthoDB" id="9802051at2"/>
<dbReference type="SUPFAM" id="SSF110849">
    <property type="entry name" value="ParB/Sulfiredoxin"/>
    <property type="match status" value="1"/>
</dbReference>
<dbReference type="FunFam" id="3.90.1530.30:FF:000001">
    <property type="entry name" value="Chromosome partitioning protein ParB"/>
    <property type="match status" value="1"/>
</dbReference>
<gene>
    <name evidence="6" type="ORF">CRD36_13670</name>
</gene>
<dbReference type="InterPro" id="IPR041468">
    <property type="entry name" value="HTH_ParB/Spo0J"/>
</dbReference>
<dbReference type="Gene3D" id="3.90.1530.30">
    <property type="match status" value="1"/>
</dbReference>
<dbReference type="FunFam" id="1.10.10.2830:FF:000001">
    <property type="entry name" value="Chromosome partitioning protein ParB"/>
    <property type="match status" value="1"/>
</dbReference>
<organism evidence="6 7">
    <name type="scientific">Paremcibacter congregatus</name>
    <dbReference type="NCBI Taxonomy" id="2043170"/>
    <lineage>
        <taxon>Bacteria</taxon>
        <taxon>Pseudomonadati</taxon>
        <taxon>Pseudomonadota</taxon>
        <taxon>Alphaproteobacteria</taxon>
        <taxon>Emcibacterales</taxon>
        <taxon>Emcibacteraceae</taxon>
        <taxon>Paremcibacter</taxon>
    </lineage>
</organism>
<dbReference type="GO" id="GO:0005694">
    <property type="term" value="C:chromosome"/>
    <property type="evidence" value="ECO:0007669"/>
    <property type="project" value="TreeGrafter"/>
</dbReference>
<comment type="function">
    <text evidence="4">Involved in chromosome partition. Localize to both poles of the predivisional cell following completion of DNA replication. Binds to the DNA origin of replication.</text>
</comment>
<feature type="domain" description="ParB-like N-terminal" evidence="5">
    <location>
        <begin position="40"/>
        <end position="131"/>
    </location>
</feature>
<keyword evidence="3" id="KW-0238">DNA-binding</keyword>
<evidence type="ECO:0000256" key="3">
    <source>
        <dbReference type="ARBA" id="ARBA00023125"/>
    </source>
</evidence>
<keyword evidence="2" id="KW-0159">Chromosome partition</keyword>
<evidence type="ECO:0000313" key="6">
    <source>
        <dbReference type="EMBL" id="PHZ84234.1"/>
    </source>
</evidence>
<dbReference type="CDD" id="cd16393">
    <property type="entry name" value="SPO0J_N"/>
    <property type="match status" value="1"/>
</dbReference>
<dbReference type="SMART" id="SM00470">
    <property type="entry name" value="ParB"/>
    <property type="match status" value="1"/>
</dbReference>
<dbReference type="Pfam" id="PF17762">
    <property type="entry name" value="HTH_ParB"/>
    <property type="match status" value="1"/>
</dbReference>
<dbReference type="InterPro" id="IPR057240">
    <property type="entry name" value="ParB_dimer_C"/>
</dbReference>
<evidence type="ECO:0000256" key="1">
    <source>
        <dbReference type="ARBA" id="ARBA00006295"/>
    </source>
</evidence>
<dbReference type="NCBIfam" id="TIGR00180">
    <property type="entry name" value="parB_part"/>
    <property type="match status" value="1"/>
</dbReference>
<comment type="similarity">
    <text evidence="1">Belongs to the ParB family.</text>
</comment>
<dbReference type="SUPFAM" id="SSF109709">
    <property type="entry name" value="KorB DNA-binding domain-like"/>
    <property type="match status" value="1"/>
</dbReference>
<accession>A0A2G4YPI3</accession>
<dbReference type="InterPro" id="IPR036086">
    <property type="entry name" value="ParB/Sulfiredoxin_sf"/>
</dbReference>
<sequence length="305" mass="34070">MTTKEKTSNPKGLGRGLSALLGSTDKEYADISAGNVPRDRELPIEFLVPNPYQPRFYFDEQKSADLIQSIKDRGILQPLLVRQRGDLDEYEIIAGERRWRASQAAGLHRVPVIIREMSDGEALEIALIENIQRHDLSPIEEALGYKRLMEEFNHTQEQLGHIVGKSRSHIANILRLLALPETVQALVGEGKLSMGHARALITVEDADAVAQRILNEGLSVRQVEAISKKSKGITKPRAKTPAVSDVYKLDKDADTLALENDLSLALGLKVFIEFNNDESGELRLHYKTLEQLDDVCQRLSAREGF</sequence>
<dbReference type="Pfam" id="PF02195">
    <property type="entry name" value="ParB_N"/>
    <property type="match status" value="1"/>
</dbReference>
<dbReference type="EMBL" id="PDEM01000025">
    <property type="protein sequence ID" value="PHZ84234.1"/>
    <property type="molecule type" value="Genomic_DNA"/>
</dbReference>
<dbReference type="InterPro" id="IPR004437">
    <property type="entry name" value="ParB/RepB/Spo0J"/>
</dbReference>
<reference evidence="6 7" key="1">
    <citation type="submission" date="2017-10" db="EMBL/GenBank/DDBJ databases">
        <title>Frigbacter circumglobatus gen. nov. sp. nov., isolated from sediment cultured in situ.</title>
        <authorList>
            <person name="Zhao Z."/>
        </authorList>
    </citation>
    <scope>NUCLEOTIDE SEQUENCE [LARGE SCALE GENOMIC DNA]</scope>
    <source>
        <strain evidence="6 7">ZYL</strain>
    </source>
</reference>
<dbReference type="Gene3D" id="1.10.10.2830">
    <property type="match status" value="1"/>
</dbReference>
<proteinExistence type="inferred from homology"/>
<evidence type="ECO:0000259" key="5">
    <source>
        <dbReference type="SMART" id="SM00470"/>
    </source>
</evidence>
<dbReference type="AlphaFoldDB" id="A0A2G4YPI3"/>
<evidence type="ECO:0000256" key="4">
    <source>
        <dbReference type="ARBA" id="ARBA00025472"/>
    </source>
</evidence>
<evidence type="ECO:0000256" key="2">
    <source>
        <dbReference type="ARBA" id="ARBA00022829"/>
    </source>
</evidence>
<dbReference type="PANTHER" id="PTHR33375:SF1">
    <property type="entry name" value="CHROMOSOME-PARTITIONING PROTEIN PARB-RELATED"/>
    <property type="match status" value="1"/>
</dbReference>
<dbReference type="GO" id="GO:0003677">
    <property type="term" value="F:DNA binding"/>
    <property type="evidence" value="ECO:0007669"/>
    <property type="project" value="UniProtKB-KW"/>
</dbReference>
<dbReference type="RefSeq" id="WP_099474183.1">
    <property type="nucleotide sequence ID" value="NZ_CP041025.1"/>
</dbReference>
<dbReference type="PANTHER" id="PTHR33375">
    <property type="entry name" value="CHROMOSOME-PARTITIONING PROTEIN PARB-RELATED"/>
    <property type="match status" value="1"/>
</dbReference>
<dbReference type="GO" id="GO:0007059">
    <property type="term" value="P:chromosome segregation"/>
    <property type="evidence" value="ECO:0007669"/>
    <property type="project" value="UniProtKB-KW"/>
</dbReference>
<dbReference type="InterPro" id="IPR050336">
    <property type="entry name" value="Chromosome_partition/occlusion"/>
</dbReference>
<name>A0A2G4YPI3_9PROT</name>
<dbReference type="Proteomes" id="UP000229730">
    <property type="component" value="Unassembled WGS sequence"/>
</dbReference>
<dbReference type="InParanoid" id="A0A2G4YPI3"/>
<comment type="caution">
    <text evidence="6">The sequence shown here is derived from an EMBL/GenBank/DDBJ whole genome shotgun (WGS) entry which is preliminary data.</text>
</comment>
<dbReference type="InterPro" id="IPR003115">
    <property type="entry name" value="ParB_N"/>
</dbReference>
<dbReference type="GO" id="GO:0045881">
    <property type="term" value="P:positive regulation of sporulation resulting in formation of a cellular spore"/>
    <property type="evidence" value="ECO:0007669"/>
    <property type="project" value="TreeGrafter"/>
</dbReference>
<keyword evidence="7" id="KW-1185">Reference proteome</keyword>
<dbReference type="Pfam" id="PF23552">
    <property type="entry name" value="ParB_C"/>
    <property type="match status" value="1"/>
</dbReference>
<protein>
    <submittedName>
        <fullName evidence="6">Chromosome partitioning protein ParB</fullName>
    </submittedName>
</protein>
<evidence type="ECO:0000313" key="7">
    <source>
        <dbReference type="Proteomes" id="UP000229730"/>
    </source>
</evidence>